<proteinExistence type="predicted"/>
<gene>
    <name evidence="1" type="ORF">CGOC_LOCUS6536</name>
</gene>
<keyword evidence="2" id="KW-1185">Reference proteome</keyword>
<evidence type="ECO:0000313" key="2">
    <source>
        <dbReference type="Proteomes" id="UP000271889"/>
    </source>
</evidence>
<dbReference type="Proteomes" id="UP000271889">
    <property type="component" value="Unassembled WGS sequence"/>
</dbReference>
<protein>
    <submittedName>
        <fullName evidence="1">Uncharacterized protein</fullName>
    </submittedName>
</protein>
<name>A0A3P6TUE5_CYLGO</name>
<dbReference type="AlphaFoldDB" id="A0A3P6TUE5"/>
<dbReference type="EMBL" id="UYRV01021483">
    <property type="protein sequence ID" value="VDK69624.1"/>
    <property type="molecule type" value="Genomic_DNA"/>
</dbReference>
<evidence type="ECO:0000313" key="1">
    <source>
        <dbReference type="EMBL" id="VDK69624.1"/>
    </source>
</evidence>
<reference evidence="1 2" key="1">
    <citation type="submission" date="2018-11" db="EMBL/GenBank/DDBJ databases">
        <authorList>
            <consortium name="Pathogen Informatics"/>
        </authorList>
    </citation>
    <scope>NUCLEOTIDE SEQUENCE [LARGE SCALE GENOMIC DNA]</scope>
</reference>
<accession>A0A3P6TUE5</accession>
<sequence>MKPGNGAKTRIATDNEVLRLSQEVQFFLFVSIFYPAAFLRDRPRGLGLLQLPTGMTDERSAPFFPNLYMAGDKAGEKPVSVPDVHLPGQMAVFTGR</sequence>
<organism evidence="1 2">
    <name type="scientific">Cylicostephanus goldi</name>
    <name type="common">Nematode worm</name>
    <dbReference type="NCBI Taxonomy" id="71465"/>
    <lineage>
        <taxon>Eukaryota</taxon>
        <taxon>Metazoa</taxon>
        <taxon>Ecdysozoa</taxon>
        <taxon>Nematoda</taxon>
        <taxon>Chromadorea</taxon>
        <taxon>Rhabditida</taxon>
        <taxon>Rhabditina</taxon>
        <taxon>Rhabditomorpha</taxon>
        <taxon>Strongyloidea</taxon>
        <taxon>Strongylidae</taxon>
        <taxon>Cylicostephanus</taxon>
    </lineage>
</organism>
<dbReference type="OrthoDB" id="5864400at2759"/>